<name>A0A4V4HJJ3_9ACTN</name>
<reference evidence="2 3" key="1">
    <citation type="journal article" date="2009" name="Int. J. Syst. Evol. Microbiol.">
        <title>Nocardioides caeni sp. nov., isolated from wastewater.</title>
        <authorList>
            <person name="Yoon J.H."/>
            <person name="Kang S.J."/>
            <person name="Park S."/>
            <person name="Kim W."/>
            <person name="Oh T.K."/>
        </authorList>
    </citation>
    <scope>NUCLEOTIDE SEQUENCE [LARGE SCALE GENOMIC DNA]</scope>
    <source>
        <strain evidence="2 3">DSM 23134</strain>
    </source>
</reference>
<evidence type="ECO:0000313" key="2">
    <source>
        <dbReference type="EMBL" id="THV10756.1"/>
    </source>
</evidence>
<dbReference type="Proteomes" id="UP000307087">
    <property type="component" value="Unassembled WGS sequence"/>
</dbReference>
<evidence type="ECO:0000313" key="3">
    <source>
        <dbReference type="Proteomes" id="UP000307087"/>
    </source>
</evidence>
<dbReference type="AlphaFoldDB" id="A0A4V4HJJ3"/>
<accession>A0A4V4HJJ3</accession>
<organism evidence="2 3">
    <name type="scientific">Nocardioides caeni</name>
    <dbReference type="NCBI Taxonomy" id="574700"/>
    <lineage>
        <taxon>Bacteria</taxon>
        <taxon>Bacillati</taxon>
        <taxon>Actinomycetota</taxon>
        <taxon>Actinomycetes</taxon>
        <taxon>Propionibacteriales</taxon>
        <taxon>Nocardioidaceae</taxon>
        <taxon>Nocardioides</taxon>
    </lineage>
</organism>
<dbReference type="EMBL" id="STGW01000009">
    <property type="protein sequence ID" value="THV10756.1"/>
    <property type="molecule type" value="Genomic_DNA"/>
</dbReference>
<gene>
    <name evidence="2" type="ORF">E9934_13540</name>
</gene>
<proteinExistence type="predicted"/>
<protein>
    <submittedName>
        <fullName evidence="2">Uncharacterized protein</fullName>
    </submittedName>
</protein>
<keyword evidence="3" id="KW-1185">Reference proteome</keyword>
<feature type="region of interest" description="Disordered" evidence="1">
    <location>
        <begin position="184"/>
        <end position="204"/>
    </location>
</feature>
<sequence length="341" mass="36410">MAGLAVAGWLYATGRFGIGPLSAADKDAAAAIEDGVEPPEWSDADAVACAVDDLVGEHRSPGLEEIGVVEKDGDDWNYTETWEHDDAVAFYEEVLDCTDDWSQAVAETWSLEDADCLGDIGAATMGAWFAAENLTIDGDEDEVEKDRAAAVEELDDCYLATPALPTVTAARGYRSVQFALDVDDSDDSEGAEGVELSAGQPGNLEPVTRDVVRVETEEGGERACLTVQAQQTYAWGSTGTADAETCGTAKPKRIFWKKVRCTDEPGCYAAELRYEGFADYESITATYTSNGGNCLSTTGSCRDTVVTTSGGRGRVVTWTFPGSYSGTFVAKVGRLRTTLRN</sequence>
<comment type="caution">
    <text evidence="2">The sequence shown here is derived from an EMBL/GenBank/DDBJ whole genome shotgun (WGS) entry which is preliminary data.</text>
</comment>
<evidence type="ECO:0000256" key="1">
    <source>
        <dbReference type="SAM" id="MobiDB-lite"/>
    </source>
</evidence>